<evidence type="ECO:0000313" key="1">
    <source>
        <dbReference type="EMBL" id="SIQ92215.1"/>
    </source>
</evidence>
<proteinExistence type="predicted"/>
<gene>
    <name evidence="1" type="ORF">SAMN05878482_102550</name>
</gene>
<dbReference type="EMBL" id="FTMX01000002">
    <property type="protein sequence ID" value="SIQ92215.1"/>
    <property type="molecule type" value="Genomic_DNA"/>
</dbReference>
<name>A0A9X8R7W0_9BACI</name>
<dbReference type="Proteomes" id="UP000185829">
    <property type="component" value="Unassembled WGS sequence"/>
</dbReference>
<accession>A0A9X8R7W0</accession>
<sequence length="101" mass="11449">MTNYEQTSRPGLLFVKGCVLRNRSVQIMSDVLHSTADNDIDYFFIDLSKLIVQDNCFPNFLFNMVSALGLMGGMITTGVTPTLAKEYVKIFDLKNLKNKMF</sequence>
<protein>
    <recommendedName>
        <fullName evidence="3">STAS domain-containing protein</fullName>
    </recommendedName>
</protein>
<evidence type="ECO:0008006" key="3">
    <source>
        <dbReference type="Google" id="ProtNLM"/>
    </source>
</evidence>
<dbReference type="AlphaFoldDB" id="A0A9X8R7W0"/>
<evidence type="ECO:0000313" key="2">
    <source>
        <dbReference type="Proteomes" id="UP000185829"/>
    </source>
</evidence>
<dbReference type="RefSeq" id="WP_076367235.1">
    <property type="nucleotide sequence ID" value="NZ_FTMX01000002.1"/>
</dbReference>
<organism evidence="1 2">
    <name type="scientific">Peribacillus simplex</name>
    <dbReference type="NCBI Taxonomy" id="1478"/>
    <lineage>
        <taxon>Bacteria</taxon>
        <taxon>Bacillati</taxon>
        <taxon>Bacillota</taxon>
        <taxon>Bacilli</taxon>
        <taxon>Bacillales</taxon>
        <taxon>Bacillaceae</taxon>
        <taxon>Peribacillus</taxon>
    </lineage>
</organism>
<dbReference type="Gene3D" id="3.30.750.24">
    <property type="entry name" value="STAS domain"/>
    <property type="match status" value="1"/>
</dbReference>
<comment type="caution">
    <text evidence="1">The sequence shown here is derived from an EMBL/GenBank/DDBJ whole genome shotgun (WGS) entry which is preliminary data.</text>
</comment>
<dbReference type="InterPro" id="IPR036513">
    <property type="entry name" value="STAS_dom_sf"/>
</dbReference>
<reference evidence="1 2" key="1">
    <citation type="submission" date="2017-01" db="EMBL/GenBank/DDBJ databases">
        <authorList>
            <person name="Varghese N."/>
            <person name="Submissions S."/>
        </authorList>
    </citation>
    <scope>NUCLEOTIDE SEQUENCE [LARGE SCALE GENOMIC DNA]</scope>
    <source>
        <strain evidence="1 2">RUG2-6</strain>
    </source>
</reference>